<protein>
    <submittedName>
        <fullName evidence="1">Uncharacterized protein</fullName>
    </submittedName>
</protein>
<sequence>MPRWSYSYIINCNTLRTQLKRKVLLRLTQDVVYNLETNLRIAPWKGQCVSRACFIEPEKSKGVYAAFRLMT</sequence>
<gene>
    <name evidence="1" type="ORF">SADUNF_Sadunf11G0025200</name>
</gene>
<name>A0A835JM65_9ROSI</name>
<reference evidence="1 2" key="1">
    <citation type="submission" date="2020-10" db="EMBL/GenBank/DDBJ databases">
        <title>Plant Genome Project.</title>
        <authorList>
            <person name="Zhang R.-G."/>
        </authorList>
    </citation>
    <scope>NUCLEOTIDE SEQUENCE [LARGE SCALE GENOMIC DNA]</scope>
    <source>
        <strain evidence="1">FAFU-HL-1</strain>
        <tissue evidence="1">Leaf</tissue>
    </source>
</reference>
<dbReference type="AlphaFoldDB" id="A0A835JM65"/>
<keyword evidence="2" id="KW-1185">Reference proteome</keyword>
<comment type="caution">
    <text evidence="1">The sequence shown here is derived from an EMBL/GenBank/DDBJ whole genome shotgun (WGS) entry which is preliminary data.</text>
</comment>
<dbReference type="EMBL" id="JADGMS010000011">
    <property type="protein sequence ID" value="KAF9672282.1"/>
    <property type="molecule type" value="Genomic_DNA"/>
</dbReference>
<proteinExistence type="predicted"/>
<evidence type="ECO:0000313" key="2">
    <source>
        <dbReference type="Proteomes" id="UP000657918"/>
    </source>
</evidence>
<accession>A0A835JM65</accession>
<dbReference type="Proteomes" id="UP000657918">
    <property type="component" value="Chromosome 11"/>
</dbReference>
<organism evidence="1 2">
    <name type="scientific">Salix dunnii</name>
    <dbReference type="NCBI Taxonomy" id="1413687"/>
    <lineage>
        <taxon>Eukaryota</taxon>
        <taxon>Viridiplantae</taxon>
        <taxon>Streptophyta</taxon>
        <taxon>Embryophyta</taxon>
        <taxon>Tracheophyta</taxon>
        <taxon>Spermatophyta</taxon>
        <taxon>Magnoliopsida</taxon>
        <taxon>eudicotyledons</taxon>
        <taxon>Gunneridae</taxon>
        <taxon>Pentapetalae</taxon>
        <taxon>rosids</taxon>
        <taxon>fabids</taxon>
        <taxon>Malpighiales</taxon>
        <taxon>Salicaceae</taxon>
        <taxon>Saliceae</taxon>
        <taxon>Salix</taxon>
    </lineage>
</organism>
<evidence type="ECO:0000313" key="1">
    <source>
        <dbReference type="EMBL" id="KAF9672282.1"/>
    </source>
</evidence>